<dbReference type="Ensembl" id="ENSBMST00010033048.1">
    <property type="protein sequence ID" value="ENSBMSP00010030022.1"/>
    <property type="gene ID" value="ENSBMSG00010021751.1"/>
</dbReference>
<dbReference type="GO" id="GO:0032007">
    <property type="term" value="P:negative regulation of TOR signaling"/>
    <property type="evidence" value="ECO:0007669"/>
    <property type="project" value="TreeGrafter"/>
</dbReference>
<reference evidence="1" key="1">
    <citation type="submission" date="2023-09" db="UniProtKB">
        <authorList>
            <consortium name="Ensembl"/>
        </authorList>
    </citation>
    <scope>IDENTIFICATION</scope>
</reference>
<evidence type="ECO:0000313" key="1">
    <source>
        <dbReference type="Ensembl" id="ENSBMSP00010030022.1"/>
    </source>
</evidence>
<dbReference type="PANTHER" id="PTHR15154">
    <property type="entry name" value="HAMARTIN"/>
    <property type="match status" value="1"/>
</dbReference>
<sequence>MAQQANIGELLSMLDSPMLSVRDDVTAVFKENLSSDRGPMLVNTLVDYYLETNSQPVLHILTTLQEPHDKHLLDKMNEYMGKAASRLSTLSLLGHVVRLQPSWKHKLSQAPLLPSLLKCLKMDTDVIVLTTGVLVLITMLPMIPQSGKQHLHDFFDIFGRLSSWCLKKPGHVTEIYLVHLHASVYALFHRLYGMYPCNFVSFLRSHYSMKENLETFEEVVKPMMEHVRIHPELVTGSKDHELDPRRWKRLETHDVVIECAKISLDPTEASYEDGYSVSHQISARFPHRSADVTASSYVDTQNSYGSATSTPHSTSRLMLLNTPGQLPQTLSSLSTRLLTEPPQVWCQIVCLLSSLLAGEADHLGQI</sequence>
<protein>
    <submittedName>
        <fullName evidence="1">TSC complex subunit 1</fullName>
    </submittedName>
</protein>
<dbReference type="InterPro" id="IPR007483">
    <property type="entry name" value="Hamartin"/>
</dbReference>
<name>A0A8C0EAC0_BALMU</name>
<dbReference type="GO" id="GO:0033596">
    <property type="term" value="C:TSC1-TSC2 complex"/>
    <property type="evidence" value="ECO:0007669"/>
    <property type="project" value="TreeGrafter"/>
</dbReference>
<dbReference type="GeneTree" id="ENSGT00390000014148"/>
<dbReference type="PANTHER" id="PTHR15154:SF2">
    <property type="entry name" value="HAMARTIN"/>
    <property type="match status" value="1"/>
</dbReference>
<dbReference type="GO" id="GO:0008285">
    <property type="term" value="P:negative regulation of cell population proliferation"/>
    <property type="evidence" value="ECO:0007669"/>
    <property type="project" value="TreeGrafter"/>
</dbReference>
<dbReference type="SUPFAM" id="SSF48371">
    <property type="entry name" value="ARM repeat"/>
    <property type="match status" value="1"/>
</dbReference>
<dbReference type="GO" id="GO:0051726">
    <property type="term" value="P:regulation of cell cycle"/>
    <property type="evidence" value="ECO:0007669"/>
    <property type="project" value="TreeGrafter"/>
</dbReference>
<organism evidence="1">
    <name type="scientific">Balaenoptera musculus</name>
    <name type="common">Blue whale</name>
    <dbReference type="NCBI Taxonomy" id="9771"/>
    <lineage>
        <taxon>Eukaryota</taxon>
        <taxon>Metazoa</taxon>
        <taxon>Chordata</taxon>
        <taxon>Craniata</taxon>
        <taxon>Vertebrata</taxon>
        <taxon>Euteleostomi</taxon>
        <taxon>Mammalia</taxon>
        <taxon>Eutheria</taxon>
        <taxon>Laurasiatheria</taxon>
        <taxon>Artiodactyla</taxon>
        <taxon>Whippomorpha</taxon>
        <taxon>Cetacea</taxon>
        <taxon>Mysticeti</taxon>
        <taxon>Balaenopteridae</taxon>
        <taxon>Balaenoptera</taxon>
    </lineage>
</organism>
<proteinExistence type="predicted"/>
<accession>A0A8C0EAC0</accession>
<dbReference type="Pfam" id="PF04388">
    <property type="entry name" value="Hamartin"/>
    <property type="match status" value="1"/>
</dbReference>
<dbReference type="InterPro" id="IPR016024">
    <property type="entry name" value="ARM-type_fold"/>
</dbReference>
<gene>
    <name evidence="1" type="primary">TSC1</name>
</gene>
<dbReference type="AlphaFoldDB" id="A0A8C0EAC0"/>